<proteinExistence type="predicted"/>
<dbReference type="RefSeq" id="XP_007674882.1">
    <property type="nucleotide sequence ID" value="XM_007676692.1"/>
</dbReference>
<reference evidence="1 2" key="1">
    <citation type="journal article" date="2012" name="PLoS Pathog.">
        <title>Diverse lifestyles and strategies of plant pathogenesis encoded in the genomes of eighteen Dothideomycetes fungi.</title>
        <authorList>
            <person name="Ohm R.A."/>
            <person name="Feau N."/>
            <person name="Henrissat B."/>
            <person name="Schoch C.L."/>
            <person name="Horwitz B.A."/>
            <person name="Barry K.W."/>
            <person name="Condon B.J."/>
            <person name="Copeland A.C."/>
            <person name="Dhillon B."/>
            <person name="Glaser F."/>
            <person name="Hesse C.N."/>
            <person name="Kosti I."/>
            <person name="LaButti K."/>
            <person name="Lindquist E.A."/>
            <person name="Lucas S."/>
            <person name="Salamov A.A."/>
            <person name="Bradshaw R.E."/>
            <person name="Ciuffetti L."/>
            <person name="Hamelin R.C."/>
            <person name="Kema G.H.J."/>
            <person name="Lawrence C."/>
            <person name="Scott J.A."/>
            <person name="Spatafora J.W."/>
            <person name="Turgeon B.G."/>
            <person name="de Wit P.J.G.M."/>
            <person name="Zhong S."/>
            <person name="Goodwin S.B."/>
            <person name="Grigoriev I.V."/>
        </authorList>
    </citation>
    <scope>NUCLEOTIDE SEQUENCE [LARGE SCALE GENOMIC DNA]</scope>
    <source>
        <strain evidence="1 2">UAMH 10762</strain>
    </source>
</reference>
<dbReference type="HOGENOM" id="CLU_2557933_0_0_1"/>
<dbReference type="GeneID" id="19114088"/>
<protein>
    <submittedName>
        <fullName evidence="1">Uncharacterized protein</fullName>
    </submittedName>
</protein>
<dbReference type="EMBL" id="KB445553">
    <property type="protein sequence ID" value="EMC98077.1"/>
    <property type="molecule type" value="Genomic_DNA"/>
</dbReference>
<keyword evidence="2" id="KW-1185">Reference proteome</keyword>
<sequence length="82" mass="9135">MGARLKYDHSDIRCVLFLSERDVARLRRQPSDARAMPRIAVPMVRASCRACVAPPYRSYGSTRCMLILCGCQTRLVSAGFVG</sequence>
<evidence type="ECO:0000313" key="2">
    <source>
        <dbReference type="Proteomes" id="UP000011761"/>
    </source>
</evidence>
<gene>
    <name evidence="1" type="ORF">BAUCODRAFT_412418</name>
</gene>
<organism evidence="1 2">
    <name type="scientific">Baudoinia panamericana (strain UAMH 10762)</name>
    <name type="common">Angels' share fungus</name>
    <name type="synonym">Baudoinia compniacensis (strain UAMH 10762)</name>
    <dbReference type="NCBI Taxonomy" id="717646"/>
    <lineage>
        <taxon>Eukaryota</taxon>
        <taxon>Fungi</taxon>
        <taxon>Dikarya</taxon>
        <taxon>Ascomycota</taxon>
        <taxon>Pezizomycotina</taxon>
        <taxon>Dothideomycetes</taxon>
        <taxon>Dothideomycetidae</taxon>
        <taxon>Mycosphaerellales</taxon>
        <taxon>Teratosphaeriaceae</taxon>
        <taxon>Baudoinia</taxon>
    </lineage>
</organism>
<accession>M2LU61</accession>
<dbReference type="Proteomes" id="UP000011761">
    <property type="component" value="Unassembled WGS sequence"/>
</dbReference>
<dbReference type="AlphaFoldDB" id="M2LU61"/>
<evidence type="ECO:0000313" key="1">
    <source>
        <dbReference type="EMBL" id="EMC98077.1"/>
    </source>
</evidence>
<dbReference type="KEGG" id="bcom:BAUCODRAFT_412418"/>
<name>M2LU61_BAUPA</name>